<reference evidence="1 2" key="1">
    <citation type="submission" date="2013-02" db="EMBL/GenBank/DDBJ databases">
        <title>The Genome Sequence of Acinetobacter gerneri CIP 107464.</title>
        <authorList>
            <consortium name="The Broad Institute Genome Sequencing Platform"/>
            <consortium name="The Broad Institute Genome Sequencing Center for Infectious Disease"/>
            <person name="Cerqueira G."/>
            <person name="Feldgarden M."/>
            <person name="Courvalin P."/>
            <person name="Perichon B."/>
            <person name="Grillot-Courvalin C."/>
            <person name="Clermont D."/>
            <person name="Rocha E."/>
            <person name="Yoon E.-J."/>
            <person name="Nemec A."/>
            <person name="Walker B."/>
            <person name="Young S.K."/>
            <person name="Zeng Q."/>
            <person name="Gargeya S."/>
            <person name="Fitzgerald M."/>
            <person name="Haas B."/>
            <person name="Abouelleil A."/>
            <person name="Alvarado L."/>
            <person name="Arachchi H.M."/>
            <person name="Berlin A.M."/>
            <person name="Chapman S.B."/>
            <person name="Dewar J."/>
            <person name="Goldberg J."/>
            <person name="Griggs A."/>
            <person name="Gujja S."/>
            <person name="Hansen M."/>
            <person name="Howarth C."/>
            <person name="Imamovic A."/>
            <person name="Larimer J."/>
            <person name="McCowan C."/>
            <person name="Murphy C."/>
            <person name="Neiman D."/>
            <person name="Pearson M."/>
            <person name="Priest M."/>
            <person name="Roberts A."/>
            <person name="Saif S."/>
            <person name="Shea T."/>
            <person name="Sisk P."/>
            <person name="Sykes S."/>
            <person name="Wortman J."/>
            <person name="Nusbaum C."/>
            <person name="Birren B."/>
        </authorList>
    </citation>
    <scope>NUCLEOTIDE SEQUENCE [LARGE SCALE GENOMIC DNA]</scope>
    <source>
        <strain evidence="1 2">CIP 107464</strain>
    </source>
</reference>
<evidence type="ECO:0000313" key="1">
    <source>
        <dbReference type="EMBL" id="ENV31779.1"/>
    </source>
</evidence>
<dbReference type="AlphaFoldDB" id="N8ZDJ8"/>
<proteinExistence type="predicted"/>
<keyword evidence="2" id="KW-1185">Reference proteome</keyword>
<protein>
    <submittedName>
        <fullName evidence="1">Uncharacterized protein</fullName>
    </submittedName>
</protein>
<organism evidence="1 2">
    <name type="scientific">Acinetobacter gerneri DSM 14967 = CIP 107464 = MTCC 9824</name>
    <dbReference type="NCBI Taxonomy" id="1120926"/>
    <lineage>
        <taxon>Bacteria</taxon>
        <taxon>Pseudomonadati</taxon>
        <taxon>Pseudomonadota</taxon>
        <taxon>Gammaproteobacteria</taxon>
        <taxon>Moraxellales</taxon>
        <taxon>Moraxellaceae</taxon>
        <taxon>Acinetobacter</taxon>
    </lineage>
</organism>
<dbReference type="PATRIC" id="fig|1120926.3.peg.4034"/>
<dbReference type="EMBL" id="APPN01000083">
    <property type="protein sequence ID" value="ENV31779.1"/>
    <property type="molecule type" value="Genomic_DNA"/>
</dbReference>
<dbReference type="HOGENOM" id="CLU_3194875_0_0_6"/>
<dbReference type="Proteomes" id="UP000013117">
    <property type="component" value="Unassembled WGS sequence"/>
</dbReference>
<name>N8ZDJ8_9GAMM</name>
<comment type="caution">
    <text evidence="1">The sequence shown here is derived from an EMBL/GenBank/DDBJ whole genome shotgun (WGS) entry which is preliminary data.</text>
</comment>
<sequence length="45" mass="5321">MTFDELKNVDKILAKDIFKLNQLTLEQKKALAEIHQHKQFKIPVD</sequence>
<accession>N8ZDJ8</accession>
<evidence type="ECO:0000313" key="2">
    <source>
        <dbReference type="Proteomes" id="UP000013117"/>
    </source>
</evidence>
<gene>
    <name evidence="1" type="ORF">F960_04148</name>
</gene>